<dbReference type="InterPro" id="IPR000387">
    <property type="entry name" value="Tyr_Pase_dom"/>
</dbReference>
<feature type="domain" description="Tyrosine specific protein phosphatases" evidence="6">
    <location>
        <begin position="220"/>
        <end position="290"/>
    </location>
</feature>
<dbReference type="GO" id="GO:0008045">
    <property type="term" value="P:motor neuron axon guidance"/>
    <property type="evidence" value="ECO:0007669"/>
    <property type="project" value="TreeGrafter"/>
</dbReference>
<evidence type="ECO:0000259" key="5">
    <source>
        <dbReference type="PROSITE" id="PS50055"/>
    </source>
</evidence>
<dbReference type="EMBL" id="JALNTZ010000008">
    <property type="protein sequence ID" value="KAJ3642754.1"/>
    <property type="molecule type" value="Genomic_DNA"/>
</dbReference>
<dbReference type="SMART" id="SM00404">
    <property type="entry name" value="PTPc_motif"/>
    <property type="match status" value="1"/>
</dbReference>
<evidence type="ECO:0000313" key="8">
    <source>
        <dbReference type="Proteomes" id="UP001168821"/>
    </source>
</evidence>
<comment type="caution">
    <text evidence="7">The sequence shown here is derived from an EMBL/GenBank/DDBJ whole genome shotgun (WGS) entry which is preliminary data.</text>
</comment>
<keyword evidence="4" id="KW-0904">Protein phosphatase</keyword>
<sequence>MELMEDGASKSVVKPTEKKWPPIKINDFGDYMRDVLEANRKYRYCCIQNQFSDLPSGLVKSVKEATKQKNADKNRCTTIYPYDKNRVKLDTTSAGKYFKGDYINASYIQGSTNYKEYIIAQNPRTNTVNDFWIMIWQERISYCVMITNEHETYLRYWPTLTEKSVTFADLDIVLLERLDYRFFQKYKLAVSRKGQTREICVLHYHSWQDYDMILSKKKLLPFISFLQSIPHYSAPVLFHCREGTGRCGSVVLCDMVLRSLPVTGMVDIFHTAMVLMKSRVNAISNLEQYILVHWIIRDFLGKFY</sequence>
<evidence type="ECO:0000256" key="2">
    <source>
        <dbReference type="ARBA" id="ARBA00013064"/>
    </source>
</evidence>
<dbReference type="PROSITE" id="PS00383">
    <property type="entry name" value="TYR_PHOSPHATASE_1"/>
    <property type="match status" value="1"/>
</dbReference>
<dbReference type="InterPro" id="IPR000242">
    <property type="entry name" value="PTP_cat"/>
</dbReference>
<dbReference type="Pfam" id="PF00102">
    <property type="entry name" value="Y_phosphatase"/>
    <property type="match status" value="1"/>
</dbReference>
<dbReference type="CDD" id="cd00047">
    <property type="entry name" value="PTPc"/>
    <property type="match status" value="1"/>
</dbReference>
<evidence type="ECO:0000256" key="4">
    <source>
        <dbReference type="ARBA" id="ARBA00022912"/>
    </source>
</evidence>
<dbReference type="PROSITE" id="PS50055">
    <property type="entry name" value="TYR_PHOSPHATASE_PTP"/>
    <property type="match status" value="1"/>
</dbReference>
<reference evidence="7" key="1">
    <citation type="journal article" date="2023" name="G3 (Bethesda)">
        <title>Whole genome assemblies of Zophobas morio and Tenebrio molitor.</title>
        <authorList>
            <person name="Kaur S."/>
            <person name="Stinson S.A."/>
            <person name="diCenzo G.C."/>
        </authorList>
    </citation>
    <scope>NUCLEOTIDE SEQUENCE</scope>
    <source>
        <strain evidence="7">QUZm001</strain>
    </source>
</reference>
<evidence type="ECO:0000313" key="7">
    <source>
        <dbReference type="EMBL" id="KAJ3642754.1"/>
    </source>
</evidence>
<accession>A0AA38HS19</accession>
<comment type="similarity">
    <text evidence="1">Belongs to the protein-tyrosine phosphatase family.</text>
</comment>
<dbReference type="PANTHER" id="PTHR19134:SF562">
    <property type="entry name" value="PROTEIN-TYROSINE-PHOSPHATASE"/>
    <property type="match status" value="1"/>
</dbReference>
<dbReference type="InterPro" id="IPR050348">
    <property type="entry name" value="Protein-Tyr_Phosphatase"/>
</dbReference>
<dbReference type="AlphaFoldDB" id="A0AA38HS19"/>
<evidence type="ECO:0000256" key="1">
    <source>
        <dbReference type="ARBA" id="ARBA00009580"/>
    </source>
</evidence>
<proteinExistence type="inferred from homology"/>
<dbReference type="SUPFAM" id="SSF52799">
    <property type="entry name" value="(Phosphotyrosine protein) phosphatases II"/>
    <property type="match status" value="1"/>
</dbReference>
<keyword evidence="8" id="KW-1185">Reference proteome</keyword>
<feature type="domain" description="Tyrosine-protein phosphatase" evidence="5">
    <location>
        <begin position="47"/>
        <end position="299"/>
    </location>
</feature>
<name>A0AA38HS19_9CUCU</name>
<keyword evidence="3" id="KW-0378">Hydrolase</keyword>
<organism evidence="7 8">
    <name type="scientific">Zophobas morio</name>
    <dbReference type="NCBI Taxonomy" id="2755281"/>
    <lineage>
        <taxon>Eukaryota</taxon>
        <taxon>Metazoa</taxon>
        <taxon>Ecdysozoa</taxon>
        <taxon>Arthropoda</taxon>
        <taxon>Hexapoda</taxon>
        <taxon>Insecta</taxon>
        <taxon>Pterygota</taxon>
        <taxon>Neoptera</taxon>
        <taxon>Endopterygota</taxon>
        <taxon>Coleoptera</taxon>
        <taxon>Polyphaga</taxon>
        <taxon>Cucujiformia</taxon>
        <taxon>Tenebrionidae</taxon>
        <taxon>Zophobas</taxon>
    </lineage>
</organism>
<dbReference type="PRINTS" id="PR00700">
    <property type="entry name" value="PRTYPHPHTASE"/>
</dbReference>
<dbReference type="InterPro" id="IPR016130">
    <property type="entry name" value="Tyr_Pase_AS"/>
</dbReference>
<protein>
    <recommendedName>
        <fullName evidence="2">protein-tyrosine-phosphatase</fullName>
        <ecNumber evidence="2">3.1.3.48</ecNumber>
    </recommendedName>
</protein>
<dbReference type="Gene3D" id="3.90.190.10">
    <property type="entry name" value="Protein tyrosine phosphatase superfamily"/>
    <property type="match status" value="1"/>
</dbReference>
<dbReference type="InterPro" id="IPR029021">
    <property type="entry name" value="Prot-tyrosine_phosphatase-like"/>
</dbReference>
<evidence type="ECO:0000256" key="3">
    <source>
        <dbReference type="ARBA" id="ARBA00022801"/>
    </source>
</evidence>
<evidence type="ECO:0000259" key="6">
    <source>
        <dbReference type="PROSITE" id="PS50056"/>
    </source>
</evidence>
<dbReference type="PROSITE" id="PS50056">
    <property type="entry name" value="TYR_PHOSPHATASE_2"/>
    <property type="match status" value="1"/>
</dbReference>
<dbReference type="EC" id="3.1.3.48" evidence="2"/>
<dbReference type="SMART" id="SM00194">
    <property type="entry name" value="PTPc"/>
    <property type="match status" value="1"/>
</dbReference>
<dbReference type="Proteomes" id="UP001168821">
    <property type="component" value="Unassembled WGS sequence"/>
</dbReference>
<dbReference type="PANTHER" id="PTHR19134">
    <property type="entry name" value="RECEPTOR-TYPE TYROSINE-PROTEIN PHOSPHATASE"/>
    <property type="match status" value="1"/>
</dbReference>
<gene>
    <name evidence="7" type="ORF">Zmor_025511</name>
</gene>
<dbReference type="GO" id="GO:0004725">
    <property type="term" value="F:protein tyrosine phosphatase activity"/>
    <property type="evidence" value="ECO:0007669"/>
    <property type="project" value="UniProtKB-EC"/>
</dbReference>
<dbReference type="InterPro" id="IPR003595">
    <property type="entry name" value="Tyr_Pase_cat"/>
</dbReference>